<evidence type="ECO:0000256" key="8">
    <source>
        <dbReference type="ARBA" id="ARBA00022801"/>
    </source>
</evidence>
<keyword evidence="8 24" id="KW-0378">Hydrolase</keyword>
<evidence type="ECO:0000256" key="6">
    <source>
        <dbReference type="ARBA" id="ARBA00022475"/>
    </source>
</evidence>
<keyword evidence="14" id="KW-0326">Glycosidase</keyword>
<dbReference type="AlphaFoldDB" id="A0A9P4JCM5"/>
<dbReference type="Proteomes" id="UP000799439">
    <property type="component" value="Unassembled WGS sequence"/>
</dbReference>
<dbReference type="GO" id="GO:0008422">
    <property type="term" value="F:beta-glucosidase activity"/>
    <property type="evidence" value="ECO:0007669"/>
    <property type="project" value="UniProtKB-EC"/>
</dbReference>
<feature type="compositionally biased region" description="Basic and acidic residues" evidence="21">
    <location>
        <begin position="19"/>
        <end position="31"/>
    </location>
</feature>
<evidence type="ECO:0000256" key="15">
    <source>
        <dbReference type="ARBA" id="ARBA00023326"/>
    </source>
</evidence>
<evidence type="ECO:0000256" key="20">
    <source>
        <dbReference type="ARBA" id="ARBA00041811"/>
    </source>
</evidence>
<feature type="transmembrane region" description="Helical" evidence="22">
    <location>
        <begin position="93"/>
        <end position="119"/>
    </location>
</feature>
<dbReference type="InterPro" id="IPR036962">
    <property type="entry name" value="Glyco_hydro_3_N_sf"/>
</dbReference>
<keyword evidence="11 22" id="KW-0472">Membrane</keyword>
<evidence type="ECO:0000256" key="22">
    <source>
        <dbReference type="SAM" id="Phobius"/>
    </source>
</evidence>
<evidence type="ECO:0000259" key="23">
    <source>
        <dbReference type="SMART" id="SM01217"/>
    </source>
</evidence>
<evidence type="ECO:0000256" key="13">
    <source>
        <dbReference type="ARBA" id="ARBA00023277"/>
    </source>
</evidence>
<dbReference type="GO" id="GO:0005886">
    <property type="term" value="C:plasma membrane"/>
    <property type="evidence" value="ECO:0007669"/>
    <property type="project" value="UniProtKB-SubCell"/>
</dbReference>
<dbReference type="Gene3D" id="3.40.50.1700">
    <property type="entry name" value="Glycoside hydrolase family 3 C-terminal domain"/>
    <property type="match status" value="1"/>
</dbReference>
<feature type="region of interest" description="Disordered" evidence="21">
    <location>
        <begin position="1"/>
        <end position="42"/>
    </location>
</feature>
<evidence type="ECO:0000256" key="2">
    <source>
        <dbReference type="ARBA" id="ARBA00004401"/>
    </source>
</evidence>
<organism evidence="24 25">
    <name type="scientific">Myriangium duriaei CBS 260.36</name>
    <dbReference type="NCBI Taxonomy" id="1168546"/>
    <lineage>
        <taxon>Eukaryota</taxon>
        <taxon>Fungi</taxon>
        <taxon>Dikarya</taxon>
        <taxon>Ascomycota</taxon>
        <taxon>Pezizomycotina</taxon>
        <taxon>Dothideomycetes</taxon>
        <taxon>Dothideomycetidae</taxon>
        <taxon>Myriangiales</taxon>
        <taxon>Myriangiaceae</taxon>
        <taxon>Myriangium</taxon>
    </lineage>
</organism>
<keyword evidence="12" id="KW-0325">Glycoprotein</keyword>
<comment type="pathway">
    <text evidence="3">Glycan metabolism; cellulose degradation.</text>
</comment>
<gene>
    <name evidence="24" type="ORF">K461DRAFT_273866</name>
</gene>
<evidence type="ECO:0000256" key="4">
    <source>
        <dbReference type="ARBA" id="ARBA00005336"/>
    </source>
</evidence>
<keyword evidence="7 22" id="KW-0812">Transmembrane</keyword>
<evidence type="ECO:0000256" key="10">
    <source>
        <dbReference type="ARBA" id="ARBA00022989"/>
    </source>
</evidence>
<dbReference type="OrthoDB" id="416222at2759"/>
<evidence type="ECO:0000256" key="17">
    <source>
        <dbReference type="ARBA" id="ARBA00039576"/>
    </source>
</evidence>
<dbReference type="SUPFAM" id="SSF51445">
    <property type="entry name" value="(Trans)glycosidases"/>
    <property type="match status" value="1"/>
</dbReference>
<evidence type="ECO:0000313" key="25">
    <source>
        <dbReference type="Proteomes" id="UP000799439"/>
    </source>
</evidence>
<dbReference type="FunFam" id="3.40.50.1700:FF:000003">
    <property type="entry name" value="Probable beta-glucosidase"/>
    <property type="match status" value="1"/>
</dbReference>
<dbReference type="InterPro" id="IPR001764">
    <property type="entry name" value="Glyco_hydro_3_N"/>
</dbReference>
<comment type="caution">
    <text evidence="24">The sequence shown here is derived from an EMBL/GenBank/DDBJ whole genome shotgun (WGS) entry which is preliminary data.</text>
</comment>
<dbReference type="SUPFAM" id="SSF52279">
    <property type="entry name" value="Beta-D-glucan exohydrolase, C-terminal domain"/>
    <property type="match status" value="1"/>
</dbReference>
<dbReference type="SMART" id="SM01217">
    <property type="entry name" value="Fn3_like"/>
    <property type="match status" value="1"/>
</dbReference>
<dbReference type="FunFam" id="3.20.20.300:FF:000002">
    <property type="entry name" value="Probable beta-glucosidase"/>
    <property type="match status" value="1"/>
</dbReference>
<dbReference type="EC" id="3.2.1.21" evidence="5"/>
<dbReference type="GO" id="GO:0009251">
    <property type="term" value="P:glucan catabolic process"/>
    <property type="evidence" value="ECO:0007669"/>
    <property type="project" value="TreeGrafter"/>
</dbReference>
<comment type="function">
    <text evidence="16">Beta-glucosidases are one of a number of cellulolytic enzymes involved in the degradation of cellulosic biomass. Catalyzes the last step releasing glucose from the inhibitory cellobiose.</text>
</comment>
<dbReference type="InterPro" id="IPR050288">
    <property type="entry name" value="Cellulose_deg_GH3"/>
</dbReference>
<dbReference type="EMBL" id="ML996081">
    <property type="protein sequence ID" value="KAF2157652.1"/>
    <property type="molecule type" value="Genomic_DNA"/>
</dbReference>
<comment type="catalytic activity">
    <reaction evidence="1">
        <text>Hydrolysis of terminal, non-reducing beta-D-glucosyl residues with release of beta-D-glucose.</text>
        <dbReference type="EC" id="3.2.1.21"/>
    </reaction>
</comment>
<dbReference type="InterPro" id="IPR026891">
    <property type="entry name" value="Fn3-like"/>
</dbReference>
<evidence type="ECO:0000256" key="7">
    <source>
        <dbReference type="ARBA" id="ARBA00022692"/>
    </source>
</evidence>
<dbReference type="Gene3D" id="2.60.40.10">
    <property type="entry name" value="Immunoglobulins"/>
    <property type="match status" value="1"/>
</dbReference>
<evidence type="ECO:0000256" key="16">
    <source>
        <dbReference type="ARBA" id="ARBA00024983"/>
    </source>
</evidence>
<keyword evidence="10 22" id="KW-1133">Transmembrane helix</keyword>
<keyword evidence="15" id="KW-0624">Polysaccharide degradation</keyword>
<accession>A0A9P4JCM5</accession>
<feature type="compositionally biased region" description="Low complexity" evidence="21">
    <location>
        <begin position="32"/>
        <end position="42"/>
    </location>
</feature>
<dbReference type="PANTHER" id="PTHR42715:SF20">
    <property type="entry name" value="BETA-GLUCOSIDASE E-RELATED"/>
    <property type="match status" value="1"/>
</dbReference>
<evidence type="ECO:0000256" key="9">
    <source>
        <dbReference type="ARBA" id="ARBA00022968"/>
    </source>
</evidence>
<evidence type="ECO:0000256" key="3">
    <source>
        <dbReference type="ARBA" id="ARBA00004987"/>
    </source>
</evidence>
<dbReference type="Gene3D" id="3.20.20.300">
    <property type="entry name" value="Glycoside hydrolase, family 3, N-terminal domain"/>
    <property type="match status" value="1"/>
</dbReference>
<keyword evidence="13" id="KW-0119">Carbohydrate metabolism</keyword>
<dbReference type="Pfam" id="PF00933">
    <property type="entry name" value="Glyco_hydro_3"/>
    <property type="match status" value="1"/>
</dbReference>
<evidence type="ECO:0000256" key="5">
    <source>
        <dbReference type="ARBA" id="ARBA00012744"/>
    </source>
</evidence>
<keyword evidence="25" id="KW-1185">Reference proteome</keyword>
<dbReference type="InterPro" id="IPR036881">
    <property type="entry name" value="Glyco_hydro_3_C_sf"/>
</dbReference>
<evidence type="ECO:0000256" key="14">
    <source>
        <dbReference type="ARBA" id="ARBA00023295"/>
    </source>
</evidence>
<name>A0A9P4JCM5_9PEZI</name>
<dbReference type="Pfam" id="PF14310">
    <property type="entry name" value="Fn3-like"/>
    <property type="match status" value="1"/>
</dbReference>
<evidence type="ECO:0000256" key="1">
    <source>
        <dbReference type="ARBA" id="ARBA00000448"/>
    </source>
</evidence>
<dbReference type="InterPro" id="IPR017853">
    <property type="entry name" value="GH"/>
</dbReference>
<protein>
    <recommendedName>
        <fullName evidence="17">Probable beta-glucosidase E</fullName>
        <ecNumber evidence="5">3.2.1.21</ecNumber>
    </recommendedName>
    <alternativeName>
        <fullName evidence="18">Beta-D-glucoside glucohydrolase E</fullName>
    </alternativeName>
    <alternativeName>
        <fullName evidence="19">Cellobiase E</fullName>
    </alternativeName>
    <alternativeName>
        <fullName evidence="20">Gentiobiase E</fullName>
    </alternativeName>
</protein>
<evidence type="ECO:0000256" key="18">
    <source>
        <dbReference type="ARBA" id="ARBA00041269"/>
    </source>
</evidence>
<reference evidence="24" key="1">
    <citation type="journal article" date="2020" name="Stud. Mycol.">
        <title>101 Dothideomycetes genomes: a test case for predicting lifestyles and emergence of pathogens.</title>
        <authorList>
            <person name="Haridas S."/>
            <person name="Albert R."/>
            <person name="Binder M."/>
            <person name="Bloem J."/>
            <person name="Labutti K."/>
            <person name="Salamov A."/>
            <person name="Andreopoulos B."/>
            <person name="Baker S."/>
            <person name="Barry K."/>
            <person name="Bills G."/>
            <person name="Bluhm B."/>
            <person name="Cannon C."/>
            <person name="Castanera R."/>
            <person name="Culley D."/>
            <person name="Daum C."/>
            <person name="Ezra D."/>
            <person name="Gonzalez J."/>
            <person name="Henrissat B."/>
            <person name="Kuo A."/>
            <person name="Liang C."/>
            <person name="Lipzen A."/>
            <person name="Lutzoni F."/>
            <person name="Magnuson J."/>
            <person name="Mondo S."/>
            <person name="Nolan M."/>
            <person name="Ohm R."/>
            <person name="Pangilinan J."/>
            <person name="Park H.-J."/>
            <person name="Ramirez L."/>
            <person name="Alfaro M."/>
            <person name="Sun H."/>
            <person name="Tritt A."/>
            <person name="Yoshinaga Y."/>
            <person name="Zwiers L.-H."/>
            <person name="Turgeon B."/>
            <person name="Goodwin S."/>
            <person name="Spatafora J."/>
            <person name="Crous P."/>
            <person name="Grigoriev I."/>
        </authorList>
    </citation>
    <scope>NUCLEOTIDE SEQUENCE</scope>
    <source>
        <strain evidence="24">CBS 260.36</strain>
    </source>
</reference>
<dbReference type="Pfam" id="PF01915">
    <property type="entry name" value="Glyco_hydro_3_C"/>
    <property type="match status" value="1"/>
</dbReference>
<keyword evidence="6" id="KW-1003">Cell membrane</keyword>
<dbReference type="InterPro" id="IPR002772">
    <property type="entry name" value="Glyco_hydro_3_C"/>
</dbReference>
<comment type="subcellular location">
    <subcellularLocation>
        <location evidence="2">Cell membrane</location>
        <topology evidence="2">Single-pass type II membrane protein</topology>
    </subcellularLocation>
</comment>
<evidence type="ECO:0000256" key="21">
    <source>
        <dbReference type="SAM" id="MobiDB-lite"/>
    </source>
</evidence>
<feature type="domain" description="Fibronectin type III-like" evidence="23">
    <location>
        <begin position="898"/>
        <end position="980"/>
    </location>
</feature>
<evidence type="ECO:0000256" key="11">
    <source>
        <dbReference type="ARBA" id="ARBA00023136"/>
    </source>
</evidence>
<dbReference type="PRINTS" id="PR00133">
    <property type="entry name" value="GLHYDRLASE3"/>
</dbReference>
<sequence>MPDTYELDKPLANSSSASHDTHLESPDDFRMSLESSSSRSSIDSATALDPLKHDIGPYRDNLNGSSNGSLRSLFDSEKLFRPRRAIRVSMPSCRMCCCAVCGILFVIFLLLSAGGYWAVKVGGVPPDGLSEPWYPSPRGGTIKEWVDSYKKASELVKKMELVEKVNITTGTGWKVGPCVGNTGSVPRLNFPALCLQDGPLGLRFTDHTTAFPAGITVGAGWNKTAMYFRGRAHALEARGKGINVILGPSMGPLGRLPAGGRNWEGFGSDPVLAGVAAFYTIKGIQDQGVMATAKHFVGNEQEHFRQSWEWGTPNAISSNIDDRTLHELYAWPFGDSIRAGVASIMCSYNQVNNSYACQNSKLMNGILKDELGFQGFIQSDWLAQRSGVASALAGLDMTMPGDGLIWQNGHSLWGPELTKAVLNGTVPVERLDDMVLRIVAAWYQLGQDDIDHWPRDNTTLWPNFSSWTRNETGLLHPGSDDGAVGVVNKFVAVSDGHDIIARQVAEEGIVLVKNEDGMLPLSKNGFDLTQSKERKIRIGVFGEDGFDNPKGPNSCDDRACNDYTLGSGWGSGAVEFPYLVSPMTALRNTFVNDSVEFFEWPSNKMSGAADRGAVHSDICFVFITSDAGEGFVAWKDVKGDRNNLYPQKGGDALVKRVAEKCGNNGHGPVVVVLHSVGPTILEEWIDHPNVKGVLLAHLPGQESGNALASIVFGDVSPSGHLPYTIARHEDDYGLHSKILKTTKSLVPQQNFTDHLYIDYRHFDTYDITPRYEFGYGLSYTSFNISSFEVHSLVPERFPFPGPRPNPEPTPPIDRRTPSASDALYPTDFSPINKFIYPWIHSTEEAKPSPTPYPYPSGYKEMRHPSSAGGGQGGNPDLYAPLALIDCTIDNTGFRDGAVVLQVYVSFPTNVTDSLGQHVDFPPRQLRGFEKLHLEPANYPGSRADISFELTRRDLSYWDVGAQNWVFPLHGDFVVSVGYSSRQFDPIATGVIPFPPGRKGHWDSGRWVPDGF</sequence>
<evidence type="ECO:0000313" key="24">
    <source>
        <dbReference type="EMBL" id="KAF2157652.1"/>
    </source>
</evidence>
<dbReference type="InterPro" id="IPR013783">
    <property type="entry name" value="Ig-like_fold"/>
</dbReference>
<evidence type="ECO:0000256" key="12">
    <source>
        <dbReference type="ARBA" id="ARBA00023180"/>
    </source>
</evidence>
<evidence type="ECO:0000256" key="19">
    <source>
        <dbReference type="ARBA" id="ARBA00041599"/>
    </source>
</evidence>
<comment type="similarity">
    <text evidence="4">Belongs to the glycosyl hydrolase 3 family.</text>
</comment>
<keyword evidence="9" id="KW-0735">Signal-anchor</keyword>
<dbReference type="PANTHER" id="PTHR42715">
    <property type="entry name" value="BETA-GLUCOSIDASE"/>
    <property type="match status" value="1"/>
</dbReference>
<proteinExistence type="inferred from homology"/>